<evidence type="ECO:0000313" key="2">
    <source>
        <dbReference type="EMBL" id="CEI66456.1"/>
    </source>
</evidence>
<proteinExistence type="predicted"/>
<organism evidence="2 3">
    <name type="scientific">Fusarium venenatum</name>
    <dbReference type="NCBI Taxonomy" id="56646"/>
    <lineage>
        <taxon>Eukaryota</taxon>
        <taxon>Fungi</taxon>
        <taxon>Dikarya</taxon>
        <taxon>Ascomycota</taxon>
        <taxon>Pezizomycotina</taxon>
        <taxon>Sordariomycetes</taxon>
        <taxon>Hypocreomycetidae</taxon>
        <taxon>Hypocreales</taxon>
        <taxon>Nectriaceae</taxon>
        <taxon>Fusarium</taxon>
    </lineage>
</organism>
<keyword evidence="3" id="KW-1185">Reference proteome</keyword>
<reference evidence="3" key="1">
    <citation type="submission" date="2014-10" db="EMBL/GenBank/DDBJ databases">
        <authorList>
            <person name="King R."/>
        </authorList>
    </citation>
    <scope>NUCLEOTIDE SEQUENCE [LARGE SCALE GENOMIC DNA]</scope>
    <source>
        <strain evidence="3">A3/5</strain>
    </source>
</reference>
<keyword evidence="1" id="KW-0732">Signal</keyword>
<evidence type="ECO:0000256" key="1">
    <source>
        <dbReference type="SAM" id="SignalP"/>
    </source>
</evidence>
<accession>A0A2L2TRX0</accession>
<evidence type="ECO:0000313" key="3">
    <source>
        <dbReference type="Proteomes" id="UP000245910"/>
    </source>
</evidence>
<protein>
    <submittedName>
        <fullName evidence="2">Uncharacterized protein</fullName>
    </submittedName>
</protein>
<dbReference type="Proteomes" id="UP000245910">
    <property type="component" value="Chromosome I"/>
</dbReference>
<feature type="signal peptide" evidence="1">
    <location>
        <begin position="1"/>
        <end position="23"/>
    </location>
</feature>
<dbReference type="EMBL" id="LN649229">
    <property type="protein sequence ID" value="CEI66456.1"/>
    <property type="molecule type" value="Genomic_DNA"/>
</dbReference>
<name>A0A2L2TRX0_9HYPO</name>
<sequence>MPSTLDNSMILAWFLEWCPFLSSLAPKALHHDGCWPCSNSRNGNLRHQTLLGTPMSRQRHPRERAEEVSLPVHLPLLLSGDVAAWRSARTLNQQTNKLEGNPNAPGASSQQTELRARLFGQVGCTLAGQPAGTLTKVVDEVAENLHSHESNVDSVGRRDLFTLLVNHFTAEAQYEISGFEKRFMVRHSPIMLVKPWMFFERPRASVARGGAVTVERTTELEGGVLKAISTTFRAE</sequence>
<feature type="chain" id="PRO_5014966870" evidence="1">
    <location>
        <begin position="24"/>
        <end position="235"/>
    </location>
</feature>
<dbReference type="AlphaFoldDB" id="A0A2L2TRX0"/>